<evidence type="ECO:0000259" key="2">
    <source>
        <dbReference type="Pfam" id="PF00174"/>
    </source>
</evidence>
<dbReference type="Proteomes" id="UP001500457">
    <property type="component" value="Unassembled WGS sequence"/>
</dbReference>
<dbReference type="EMBL" id="BAABHQ010000009">
    <property type="protein sequence ID" value="GAA4881046.1"/>
    <property type="molecule type" value="Genomic_DNA"/>
</dbReference>
<feature type="domain" description="Oxidoreductase molybdopterin-binding" evidence="2">
    <location>
        <begin position="39"/>
        <end position="184"/>
    </location>
</feature>
<reference evidence="4" key="1">
    <citation type="journal article" date="2019" name="Int. J. Syst. Evol. Microbiol.">
        <title>The Global Catalogue of Microorganisms (GCM) 10K type strain sequencing project: providing services to taxonomists for standard genome sequencing and annotation.</title>
        <authorList>
            <consortium name="The Broad Institute Genomics Platform"/>
            <consortium name="The Broad Institute Genome Sequencing Center for Infectious Disease"/>
            <person name="Wu L."/>
            <person name="Ma J."/>
        </authorList>
    </citation>
    <scope>NUCLEOTIDE SEQUENCE [LARGE SCALE GENOMIC DNA]</scope>
    <source>
        <strain evidence="4">JCM 17983</strain>
    </source>
</reference>
<dbReference type="InterPro" id="IPR000572">
    <property type="entry name" value="OxRdtase_Mopterin-bd_dom"/>
</dbReference>
<name>A0ABP9EJK0_9PSEU</name>
<protein>
    <submittedName>
        <fullName evidence="3">Sulfite oxidase-like oxidoreductase</fullName>
    </submittedName>
</protein>
<keyword evidence="4" id="KW-1185">Reference proteome</keyword>
<organism evidence="3 4">
    <name type="scientific">Actinomycetospora straminea</name>
    <dbReference type="NCBI Taxonomy" id="663607"/>
    <lineage>
        <taxon>Bacteria</taxon>
        <taxon>Bacillati</taxon>
        <taxon>Actinomycetota</taxon>
        <taxon>Actinomycetes</taxon>
        <taxon>Pseudonocardiales</taxon>
        <taxon>Pseudonocardiaceae</taxon>
        <taxon>Actinomycetospora</taxon>
    </lineage>
</organism>
<dbReference type="Gene3D" id="3.90.420.10">
    <property type="entry name" value="Oxidoreductase, molybdopterin-binding domain"/>
    <property type="match status" value="1"/>
</dbReference>
<dbReference type="RefSeq" id="WP_274231833.1">
    <property type="nucleotide sequence ID" value="NZ_BAABHQ010000009.1"/>
</dbReference>
<gene>
    <name evidence="3" type="ORF">GCM10023203_35280</name>
</gene>
<comment type="caution">
    <text evidence="3">The sequence shown here is derived from an EMBL/GenBank/DDBJ whole genome shotgun (WGS) entry which is preliminary data.</text>
</comment>
<dbReference type="SUPFAM" id="SSF56524">
    <property type="entry name" value="Oxidoreductase molybdopterin-binding domain"/>
    <property type="match status" value="1"/>
</dbReference>
<evidence type="ECO:0000313" key="4">
    <source>
        <dbReference type="Proteomes" id="UP001500457"/>
    </source>
</evidence>
<evidence type="ECO:0000256" key="1">
    <source>
        <dbReference type="SAM" id="MobiDB-lite"/>
    </source>
</evidence>
<proteinExistence type="predicted"/>
<feature type="region of interest" description="Disordered" evidence="1">
    <location>
        <begin position="1"/>
        <end position="25"/>
    </location>
</feature>
<dbReference type="InterPro" id="IPR036374">
    <property type="entry name" value="OxRdtase_Mopterin-bd_sf"/>
</dbReference>
<evidence type="ECO:0000313" key="3">
    <source>
        <dbReference type="EMBL" id="GAA4881046.1"/>
    </source>
</evidence>
<accession>A0ABP9EJK0</accession>
<dbReference type="PANTHER" id="PTHR43032">
    <property type="entry name" value="PROTEIN-METHIONINE-SULFOXIDE REDUCTASE"/>
    <property type="match status" value="1"/>
</dbReference>
<dbReference type="Pfam" id="PF00174">
    <property type="entry name" value="Oxidored_molyb"/>
    <property type="match status" value="1"/>
</dbReference>
<sequence length="249" mass="27126">MTSTATTRSATDEGRPGLTLPPGQRPVVGFPRFGTHLHHPAPAVPADHGIDVHGAVTRRVRVPLAELTRLPRREQRSDLHCVAGWSAVGLTWEGVSFATFWREVVEPVLDPAAVVTHLVFGGLDGHRSVATIEDALGDDVLLAEHLDGRPLDGDHGAPVRLVSPSQYGYISTKHLSHIEVRTSAPTDISRSPAQRLLEEHPRARVWEEERHGSLPGRLVRPIYHLLIPPIRYLCALGAARREGPGSAGR</sequence>